<dbReference type="PANTHER" id="PTHR10264:SF19">
    <property type="entry name" value="AT06885P-RELATED"/>
    <property type="match status" value="1"/>
</dbReference>
<comment type="similarity">
    <text evidence="2 3">Belongs to the band 7/mec-2 family. HflK subfamily.</text>
</comment>
<feature type="domain" description="Band 7" evidence="5">
    <location>
        <begin position="104"/>
        <end position="270"/>
    </location>
</feature>
<dbReference type="Pfam" id="PF01145">
    <property type="entry name" value="Band_7"/>
    <property type="match status" value="1"/>
</dbReference>
<proteinExistence type="inferred from homology"/>
<comment type="function">
    <text evidence="3">HflC and HflK could encode or regulate a protease.</text>
</comment>
<evidence type="ECO:0000313" key="6">
    <source>
        <dbReference type="EMBL" id="GAA4028457.1"/>
    </source>
</evidence>
<comment type="subunit">
    <text evidence="3">HflC and HflK may interact to form a multimeric complex.</text>
</comment>
<dbReference type="NCBIfam" id="TIGR01933">
    <property type="entry name" value="hflK"/>
    <property type="match status" value="1"/>
</dbReference>
<comment type="subcellular location">
    <subcellularLocation>
        <location evidence="1">Membrane</location>
        <topology evidence="1">Single-pass membrane protein</topology>
    </subcellularLocation>
</comment>
<feature type="compositionally biased region" description="Low complexity" evidence="4">
    <location>
        <begin position="352"/>
        <end position="363"/>
    </location>
</feature>
<dbReference type="Proteomes" id="UP001424459">
    <property type="component" value="Unassembled WGS sequence"/>
</dbReference>
<gene>
    <name evidence="6" type="primary">hflK</name>
    <name evidence="6" type="ORF">GCM10022281_04220</name>
</gene>
<feature type="transmembrane region" description="Helical" evidence="3">
    <location>
        <begin position="88"/>
        <end position="110"/>
    </location>
</feature>
<feature type="region of interest" description="Disordered" evidence="4">
    <location>
        <begin position="1"/>
        <end position="55"/>
    </location>
</feature>
<name>A0ABP7TMK4_9SPHN</name>
<evidence type="ECO:0000256" key="2">
    <source>
        <dbReference type="ARBA" id="ARBA00006971"/>
    </source>
</evidence>
<dbReference type="InterPro" id="IPR036013">
    <property type="entry name" value="Band_7/SPFH_dom_sf"/>
</dbReference>
<dbReference type="InterPro" id="IPR001107">
    <property type="entry name" value="Band_7"/>
</dbReference>
<keyword evidence="3" id="KW-0472">Membrane</keyword>
<evidence type="ECO:0000256" key="4">
    <source>
        <dbReference type="SAM" id="MobiDB-lite"/>
    </source>
</evidence>
<dbReference type="CDD" id="cd03404">
    <property type="entry name" value="SPFH_HflK"/>
    <property type="match status" value="1"/>
</dbReference>
<dbReference type="GO" id="GO:0008233">
    <property type="term" value="F:peptidase activity"/>
    <property type="evidence" value="ECO:0007669"/>
    <property type="project" value="UniProtKB-KW"/>
</dbReference>
<dbReference type="PANTHER" id="PTHR10264">
    <property type="entry name" value="BAND 7 PROTEIN-RELATED"/>
    <property type="match status" value="1"/>
</dbReference>
<dbReference type="GO" id="GO:0006508">
    <property type="term" value="P:proteolysis"/>
    <property type="evidence" value="ECO:0007669"/>
    <property type="project" value="UniProtKB-KW"/>
</dbReference>
<feature type="region of interest" description="Disordered" evidence="4">
    <location>
        <begin position="344"/>
        <end position="372"/>
    </location>
</feature>
<keyword evidence="6" id="KW-0645">Protease</keyword>
<evidence type="ECO:0000256" key="3">
    <source>
        <dbReference type="RuleBase" id="RU364113"/>
    </source>
</evidence>
<dbReference type="InterPro" id="IPR010201">
    <property type="entry name" value="HflK"/>
</dbReference>
<keyword evidence="3" id="KW-1133">Transmembrane helix</keyword>
<evidence type="ECO:0000259" key="5">
    <source>
        <dbReference type="SMART" id="SM00244"/>
    </source>
</evidence>
<sequence>MHTRGLLADNKGPWGPSGGETPSEGEKAPPPSGPSSPWASPGTFTPGGGNRQIGGLDDLIARSRARFGGGGGGNGGAGIGRRPPSGSLIAWFVGAFVLLWLIFTSIHSIAPEERGVVTQFGRYSRTLGPGVSFTLPSPIERVRKVDVENIRNIDLGSVSSETLMLTGDQNVIDIAYSVRWNVRDPELFLFELQNPEQTIQQVAESAMRAALSATTLNEAIGEGRADIEARVQENMQTVLNAYRSGVVIQGVAIKQADPPAAVNDAFKAVSAAQQAAQSDINQARAYALQLRQLSQGEATAFDKVYEQYRLSPDVTRRRMYYETMERVLQSVDKTIVEAPGVTPYLPLQQTRPPAAALQDPPAQGTATQGAGR</sequence>
<evidence type="ECO:0000313" key="7">
    <source>
        <dbReference type="Proteomes" id="UP001424459"/>
    </source>
</evidence>
<keyword evidence="7" id="KW-1185">Reference proteome</keyword>
<dbReference type="SMART" id="SM00244">
    <property type="entry name" value="PHB"/>
    <property type="match status" value="1"/>
</dbReference>
<dbReference type="SUPFAM" id="SSF117892">
    <property type="entry name" value="Band 7/SPFH domain"/>
    <property type="match status" value="1"/>
</dbReference>
<protein>
    <recommendedName>
        <fullName evidence="3">Protein HflK</fullName>
    </recommendedName>
</protein>
<dbReference type="EMBL" id="BAABBR010000001">
    <property type="protein sequence ID" value="GAA4028457.1"/>
    <property type="molecule type" value="Genomic_DNA"/>
</dbReference>
<organism evidence="6 7">
    <name type="scientific">Sphingomonas rosea</name>
    <dbReference type="NCBI Taxonomy" id="335605"/>
    <lineage>
        <taxon>Bacteria</taxon>
        <taxon>Pseudomonadati</taxon>
        <taxon>Pseudomonadota</taxon>
        <taxon>Alphaproteobacteria</taxon>
        <taxon>Sphingomonadales</taxon>
        <taxon>Sphingomonadaceae</taxon>
        <taxon>Sphingomonas</taxon>
    </lineage>
</organism>
<reference evidence="7" key="1">
    <citation type="journal article" date="2019" name="Int. J. Syst. Evol. Microbiol.">
        <title>The Global Catalogue of Microorganisms (GCM) 10K type strain sequencing project: providing services to taxonomists for standard genome sequencing and annotation.</title>
        <authorList>
            <consortium name="The Broad Institute Genomics Platform"/>
            <consortium name="The Broad Institute Genome Sequencing Center for Infectious Disease"/>
            <person name="Wu L."/>
            <person name="Ma J."/>
        </authorList>
    </citation>
    <scope>NUCLEOTIDE SEQUENCE [LARGE SCALE GENOMIC DNA]</scope>
    <source>
        <strain evidence="7">JCM 17564</strain>
    </source>
</reference>
<accession>A0ABP7TMK4</accession>
<keyword evidence="6" id="KW-0378">Hydrolase</keyword>
<dbReference type="Gene3D" id="3.30.479.30">
    <property type="entry name" value="Band 7 domain"/>
    <property type="match status" value="1"/>
</dbReference>
<keyword evidence="3" id="KW-0812">Transmembrane</keyword>
<comment type="caution">
    <text evidence="6">The sequence shown here is derived from an EMBL/GenBank/DDBJ whole genome shotgun (WGS) entry which is preliminary data.</text>
</comment>
<dbReference type="InterPro" id="IPR043202">
    <property type="entry name" value="Band-7_stomatin-like"/>
</dbReference>
<evidence type="ECO:0000256" key="1">
    <source>
        <dbReference type="ARBA" id="ARBA00004167"/>
    </source>
</evidence>